<dbReference type="Gene3D" id="3.40.50.2300">
    <property type="match status" value="2"/>
</dbReference>
<evidence type="ECO:0000256" key="3">
    <source>
        <dbReference type="ARBA" id="ARBA00023163"/>
    </source>
</evidence>
<dbReference type="HOGENOM" id="CLU_037628_6_1_5"/>
<dbReference type="SUPFAM" id="SSF53822">
    <property type="entry name" value="Periplasmic binding protein-like I"/>
    <property type="match status" value="1"/>
</dbReference>
<evidence type="ECO:0000256" key="1">
    <source>
        <dbReference type="ARBA" id="ARBA00023015"/>
    </source>
</evidence>
<dbReference type="Pfam" id="PF00356">
    <property type="entry name" value="LacI"/>
    <property type="match status" value="1"/>
</dbReference>
<dbReference type="PANTHER" id="PTHR30146:SF109">
    <property type="entry name" value="HTH-TYPE TRANSCRIPTIONAL REGULATOR GALS"/>
    <property type="match status" value="1"/>
</dbReference>
<name>M9RFS6_9RHOB</name>
<organism evidence="5 6">
    <name type="scientific">Octadecabacter arcticus 238</name>
    <dbReference type="NCBI Taxonomy" id="391616"/>
    <lineage>
        <taxon>Bacteria</taxon>
        <taxon>Pseudomonadati</taxon>
        <taxon>Pseudomonadota</taxon>
        <taxon>Alphaproteobacteria</taxon>
        <taxon>Rhodobacterales</taxon>
        <taxon>Roseobacteraceae</taxon>
        <taxon>Octadecabacter</taxon>
    </lineage>
</organism>
<dbReference type="AlphaFoldDB" id="M9RFS6"/>
<dbReference type="SUPFAM" id="SSF47413">
    <property type="entry name" value="lambda repressor-like DNA-binding domains"/>
    <property type="match status" value="1"/>
</dbReference>
<dbReference type="Pfam" id="PF13377">
    <property type="entry name" value="Peripla_BP_3"/>
    <property type="match status" value="1"/>
</dbReference>
<keyword evidence="6" id="KW-1185">Reference proteome</keyword>
<evidence type="ECO:0000259" key="4">
    <source>
        <dbReference type="PROSITE" id="PS50932"/>
    </source>
</evidence>
<dbReference type="EMBL" id="CP003742">
    <property type="protein sequence ID" value="AGI71012.1"/>
    <property type="molecule type" value="Genomic_DNA"/>
</dbReference>
<keyword evidence="1" id="KW-0805">Transcription regulation</keyword>
<evidence type="ECO:0000313" key="5">
    <source>
        <dbReference type="EMBL" id="AGI71012.1"/>
    </source>
</evidence>
<dbReference type="PANTHER" id="PTHR30146">
    <property type="entry name" value="LACI-RELATED TRANSCRIPTIONAL REPRESSOR"/>
    <property type="match status" value="1"/>
</dbReference>
<evidence type="ECO:0000256" key="2">
    <source>
        <dbReference type="ARBA" id="ARBA00023125"/>
    </source>
</evidence>
<dbReference type="RefSeq" id="WP_015494238.1">
    <property type="nucleotide sequence ID" value="NC_020908.1"/>
</dbReference>
<dbReference type="CDD" id="cd06267">
    <property type="entry name" value="PBP1_LacI_sugar_binding-like"/>
    <property type="match status" value="1"/>
</dbReference>
<gene>
    <name evidence="5" type="ORF">OA238_c07950</name>
</gene>
<dbReference type="PROSITE" id="PS50932">
    <property type="entry name" value="HTH_LACI_2"/>
    <property type="match status" value="1"/>
</dbReference>
<dbReference type="OrthoDB" id="8433438at2"/>
<dbReference type="SMART" id="SM00354">
    <property type="entry name" value="HTH_LACI"/>
    <property type="match status" value="1"/>
</dbReference>
<sequence>MCAAKKHATATRPGRIKLADVAAASGVHYSTVSRVLRPGSKGRISDVVAEHVRTVAQELGYQPNTIAASMRTKSTRSIGLIVHDMSDPVYPPILNAIEAVLSPEGFVVLVGNTGYDIEVEMNIINKMASRLVDGIFVATTRLEDPIVARCQDLGIPLVSVLRQTQTEETPAVVNDCLGGMQTLTRQVLTSGHRDIAVILAPQNLSTARERWWGIRHTLTEHGIVLPDHRIAFVERMSADEGLEATKALLTADDQLPDAIICVNDLVAIGAIRACREEGLKIPGDISISGYNDIPLVDMIDPPLTTVRMRLDKIGKAAGELMLAHLGSPKLPAQTIRIDAELVLRKSLQHLKR</sequence>
<keyword evidence="2" id="KW-0238">DNA-binding</keyword>
<reference evidence="5 6" key="1">
    <citation type="journal article" date="2013" name="PLoS ONE">
        <title>Poles Apart: Arctic and Antarctic Octadecabacter strains Share High Genome Plasticity and a New Type of Xanthorhodopsin.</title>
        <authorList>
            <person name="Vollmers J."/>
            <person name="Voget S."/>
            <person name="Dietrich S."/>
            <person name="Gollnow K."/>
            <person name="Smits M."/>
            <person name="Meyer K."/>
            <person name="Brinkhoff T."/>
            <person name="Simon M."/>
            <person name="Daniel R."/>
        </authorList>
    </citation>
    <scope>NUCLEOTIDE SEQUENCE [LARGE SCALE GENOMIC DNA]</scope>
    <source>
        <strain evidence="5 6">238</strain>
    </source>
</reference>
<feature type="domain" description="HTH lacI-type" evidence="4">
    <location>
        <begin position="16"/>
        <end position="72"/>
    </location>
</feature>
<dbReference type="STRING" id="391616.OA238_c07950"/>
<dbReference type="KEGG" id="oar:OA238_c07950"/>
<dbReference type="Gene3D" id="1.10.260.40">
    <property type="entry name" value="lambda repressor-like DNA-binding domains"/>
    <property type="match status" value="1"/>
</dbReference>
<dbReference type="InterPro" id="IPR028082">
    <property type="entry name" value="Peripla_BP_I"/>
</dbReference>
<dbReference type="GO" id="GO:0000976">
    <property type="term" value="F:transcription cis-regulatory region binding"/>
    <property type="evidence" value="ECO:0007669"/>
    <property type="project" value="TreeGrafter"/>
</dbReference>
<keyword evidence="3" id="KW-0804">Transcription</keyword>
<dbReference type="eggNOG" id="COG1609">
    <property type="taxonomic scope" value="Bacteria"/>
</dbReference>
<proteinExistence type="predicted"/>
<evidence type="ECO:0000313" key="6">
    <source>
        <dbReference type="Proteomes" id="UP000004688"/>
    </source>
</evidence>
<dbReference type="Proteomes" id="UP000004688">
    <property type="component" value="Chromosome"/>
</dbReference>
<dbReference type="InterPro" id="IPR046335">
    <property type="entry name" value="LacI/GalR-like_sensor"/>
</dbReference>
<dbReference type="InterPro" id="IPR000843">
    <property type="entry name" value="HTH_LacI"/>
</dbReference>
<dbReference type="GO" id="GO:0003700">
    <property type="term" value="F:DNA-binding transcription factor activity"/>
    <property type="evidence" value="ECO:0007669"/>
    <property type="project" value="TreeGrafter"/>
</dbReference>
<dbReference type="InterPro" id="IPR010982">
    <property type="entry name" value="Lambda_DNA-bd_dom_sf"/>
</dbReference>
<protein>
    <submittedName>
        <fullName evidence="5">LacI family transcriptional regulator</fullName>
    </submittedName>
</protein>
<dbReference type="CDD" id="cd01392">
    <property type="entry name" value="HTH_LacI"/>
    <property type="match status" value="1"/>
</dbReference>
<accession>M9RFS6</accession>